<dbReference type="InterPro" id="IPR037018">
    <property type="entry name" value="GH65_N"/>
</dbReference>
<dbReference type="PANTHER" id="PTHR11051">
    <property type="entry name" value="GLYCOSYL HYDROLASE-RELATED"/>
    <property type="match status" value="1"/>
</dbReference>
<keyword evidence="11" id="KW-1185">Reference proteome</keyword>
<feature type="binding site" evidence="5">
    <location>
        <begin position="450"/>
        <end position="451"/>
    </location>
    <ligand>
        <name>substrate</name>
    </ligand>
</feature>
<dbReference type="InterPro" id="IPR008928">
    <property type="entry name" value="6-hairpin_glycosidase_sf"/>
</dbReference>
<dbReference type="Pfam" id="PF03636">
    <property type="entry name" value="Glyco_hydro_65N"/>
    <property type="match status" value="1"/>
</dbReference>
<feature type="active site" description="Proton donor" evidence="4">
    <location>
        <position position="589"/>
    </location>
</feature>
<dbReference type="SUPFAM" id="SSF74650">
    <property type="entry name" value="Galactose mutarotase-like"/>
    <property type="match status" value="1"/>
</dbReference>
<evidence type="ECO:0000256" key="4">
    <source>
        <dbReference type="PIRSR" id="PIRSR036289-50"/>
    </source>
</evidence>
<comment type="similarity">
    <text evidence="1">Belongs to the glycosyl hydrolase 65 family.</text>
</comment>
<dbReference type="STRING" id="57732.RU94_GL002348"/>
<dbReference type="eggNOG" id="COG1554">
    <property type="taxonomic scope" value="Bacteria"/>
</dbReference>
<evidence type="ECO:0000313" key="11">
    <source>
        <dbReference type="Proteomes" id="UP000013777"/>
    </source>
</evidence>
<dbReference type="InterPro" id="IPR017045">
    <property type="entry name" value="Malt_Pase/Glycosyl_Hdrlase"/>
</dbReference>
<dbReference type="Pfam" id="PF03633">
    <property type="entry name" value="Glyco_hydro_65C"/>
    <property type="match status" value="1"/>
</dbReference>
<feature type="binding site" evidence="5">
    <location>
        <begin position="710"/>
        <end position="711"/>
    </location>
    <ligand>
        <name>substrate</name>
    </ligand>
</feature>
<evidence type="ECO:0000259" key="8">
    <source>
        <dbReference type="Pfam" id="PF03636"/>
    </source>
</evidence>
<dbReference type="Gene3D" id="2.70.98.40">
    <property type="entry name" value="Glycoside hydrolase, family 65, N-terminal domain"/>
    <property type="match status" value="1"/>
</dbReference>
<evidence type="ECO:0000259" key="6">
    <source>
        <dbReference type="Pfam" id="PF03632"/>
    </source>
</evidence>
<evidence type="ECO:0000256" key="3">
    <source>
        <dbReference type="ARBA" id="ARBA00022679"/>
    </source>
</evidence>
<dbReference type="GO" id="GO:0004553">
    <property type="term" value="F:hydrolase activity, hydrolyzing O-glycosyl compounds"/>
    <property type="evidence" value="ECO:0007669"/>
    <property type="project" value="TreeGrafter"/>
</dbReference>
<evidence type="ECO:0000256" key="5">
    <source>
        <dbReference type="PIRSR" id="PIRSR036289-51"/>
    </source>
</evidence>
<feature type="domain" description="Glycoside hydrolase family 65 N-terminal" evidence="8">
    <location>
        <begin position="117"/>
        <end position="359"/>
    </location>
</feature>
<sequence length="895" mass="101253">MKAEPGVRKNKMNLATITLDQTWQVALPNGQQRSFSGSPQENALALQEFLATESLEGGVIHCEKPLILQMETGVFELSQWLTEHLNQPFVTNPTTDFDKVAAEIPWRLDYYGYRPGKDEYSVESLLTVGNGFMGLRGTTPEMEISDDCYPATYLASLYNEADSRVSDRTITNEDFVNAPNLQKIYLVIEGEKVLLTQDTLSHFKRSLHLKDGLLTSEALVTLADGRQLAIETAKVVSMEQIHYYSLRYRFKPLNFSGKITLVTEADGAVYNYNVARYRSLTNHHLDVLATQATGDKALLIARTKASKITIWQESQLTSSTLDLSNLTNETSSEKVKQSLTLDAAMGHWQEVEKTVSVHVYRAEEKVPEQDLAQSEFPAFSDLLQGSSSAWQTLWEQAGITVTGDLMSQKLLNLHTYHLFVAASPTGNRQLDASVTARGLHGEAYRGHIFWDELFILPFYILHFPETAKELLLYRYRRLPAAKEAAQQIGLQGAMFPWQSGLTGSEQSQELHLNPISGQWKEDHSRLQRHVSLAIAYNVWQYFHNTGDTAFMRDYGLELLLEIAHFWQSIARWDETSQRYDISGVMGPDEFHESYPGAEKGGLKNNAYTNMMVVWLFTEVLSLQANFDSAEFAAVQEKTQLTDELLAKMEDIRHKLALDINPEGIIAQFDGYFALKDLDWDHYRKTYGNIYRMDRILNAEGKSADDYKVAKQADSLMIYYNFSKNQVQDILTSLGYDLPENYVTENLHYYLKRTSHGSTLSRVVHAQLAAMVNEEELAWKLYQEALSSDYRDIQGGTTAEGIHAGVMAATLFIPLTTFAGMDIREDLLTFNPDLPVAWSSLSFRITRLGIDYQIWIGPGEMRVTASQDTQIIIGQKNVHLLANQPHEALYGFTENP</sequence>
<comment type="caution">
    <text evidence="9">The sequence shown here is derived from an EMBL/GenBank/DDBJ whole genome shotgun (WGS) entry which is preliminary data.</text>
</comment>
<evidence type="ECO:0000259" key="7">
    <source>
        <dbReference type="Pfam" id="PF03633"/>
    </source>
</evidence>
<dbReference type="Pfam" id="PF03632">
    <property type="entry name" value="Glyco_hydro_65m"/>
    <property type="match status" value="1"/>
</dbReference>
<dbReference type="GO" id="GO:0030246">
    <property type="term" value="F:carbohydrate binding"/>
    <property type="evidence" value="ECO:0007669"/>
    <property type="project" value="InterPro"/>
</dbReference>
<dbReference type="InterPro" id="IPR012341">
    <property type="entry name" value="6hp_glycosidase-like_sf"/>
</dbReference>
<dbReference type="SUPFAM" id="SSF48208">
    <property type="entry name" value="Six-hairpin glycosidases"/>
    <property type="match status" value="1"/>
</dbReference>
<protein>
    <recommendedName>
        <fullName evidence="12">Glycosyl hydrolase</fullName>
    </recommendedName>
</protein>
<dbReference type="PIRSF" id="PIRSF036289">
    <property type="entry name" value="Glycosyl_hydrolase_malt_phosph"/>
    <property type="match status" value="1"/>
</dbReference>
<dbReference type="PANTHER" id="PTHR11051:SF8">
    <property type="entry name" value="PROTEIN-GLUCOSYLGALACTOSYLHYDROXYLYSINE GLUCOSIDASE"/>
    <property type="match status" value="1"/>
</dbReference>
<dbReference type="Gene3D" id="2.60.420.10">
    <property type="entry name" value="Maltose phosphorylase, domain 3"/>
    <property type="match status" value="1"/>
</dbReference>
<gene>
    <name evidence="10" type="ORF">UAS_02236</name>
    <name evidence="9" type="ORF">UAS_02246</name>
</gene>
<evidence type="ECO:0000313" key="9">
    <source>
        <dbReference type="EMBL" id="EOH84407.1"/>
    </source>
</evidence>
<evidence type="ECO:0000313" key="10">
    <source>
        <dbReference type="EMBL" id="EOH84566.1"/>
    </source>
</evidence>
<feature type="domain" description="Glycoside hydrolase family 65 C-terminal" evidence="7">
    <location>
        <begin position="820"/>
        <end position="875"/>
    </location>
</feature>
<dbReference type="EMBL" id="AJAP01000024">
    <property type="protein sequence ID" value="EOH84407.1"/>
    <property type="molecule type" value="Genomic_DNA"/>
</dbReference>
<dbReference type="InterPro" id="IPR011013">
    <property type="entry name" value="Gal_mutarotase_sf_dom"/>
</dbReference>
<dbReference type="GO" id="GO:0005975">
    <property type="term" value="P:carbohydrate metabolic process"/>
    <property type="evidence" value="ECO:0007669"/>
    <property type="project" value="InterPro"/>
</dbReference>
<evidence type="ECO:0000256" key="2">
    <source>
        <dbReference type="ARBA" id="ARBA00022676"/>
    </source>
</evidence>
<dbReference type="InterPro" id="IPR005195">
    <property type="entry name" value="Glyco_hydro_65_M"/>
</dbReference>
<dbReference type="Gene3D" id="1.50.10.10">
    <property type="match status" value="1"/>
</dbReference>
<dbReference type="Proteomes" id="UP000013777">
    <property type="component" value="Unassembled WGS sequence"/>
</dbReference>
<dbReference type="GO" id="GO:0016757">
    <property type="term" value="F:glycosyltransferase activity"/>
    <property type="evidence" value="ECO:0007669"/>
    <property type="project" value="UniProtKB-KW"/>
</dbReference>
<dbReference type="InterPro" id="IPR005194">
    <property type="entry name" value="Glyco_hydro_65_C"/>
</dbReference>
<dbReference type="InterPro" id="IPR005196">
    <property type="entry name" value="Glyco_hydro_65_N"/>
</dbReference>
<evidence type="ECO:0008006" key="12">
    <source>
        <dbReference type="Google" id="ProtNLM"/>
    </source>
</evidence>
<dbReference type="AlphaFoldDB" id="R2PJ56"/>
<keyword evidence="3" id="KW-0808">Transferase</keyword>
<dbReference type="EMBL" id="AJAP01000023">
    <property type="protein sequence ID" value="EOH84566.1"/>
    <property type="molecule type" value="Genomic_DNA"/>
</dbReference>
<proteinExistence type="inferred from homology"/>
<name>R2PJ56_9ENTE</name>
<evidence type="ECO:0000256" key="1">
    <source>
        <dbReference type="ARBA" id="ARBA00006768"/>
    </source>
</evidence>
<organism evidence="9 11">
    <name type="scientific">Enterococcus asini ATCC 700915</name>
    <dbReference type="NCBI Taxonomy" id="1158606"/>
    <lineage>
        <taxon>Bacteria</taxon>
        <taxon>Bacillati</taxon>
        <taxon>Bacillota</taxon>
        <taxon>Bacilli</taxon>
        <taxon>Lactobacillales</taxon>
        <taxon>Enterococcaceae</taxon>
        <taxon>Enterococcus</taxon>
    </lineage>
</organism>
<dbReference type="PATRIC" id="fig|1158606.3.peg.2180"/>
<reference evidence="9 11" key="1">
    <citation type="submission" date="2013-02" db="EMBL/GenBank/DDBJ databases">
        <title>The Genome Sequence of Enterococcus asini ATCC_700915.</title>
        <authorList>
            <consortium name="The Broad Institute Genome Sequencing Platform"/>
            <consortium name="The Broad Institute Genome Sequencing Center for Infectious Disease"/>
            <person name="Earl A.M."/>
            <person name="Gilmore M.S."/>
            <person name="Lebreton F."/>
            <person name="Walker B."/>
            <person name="Young S.K."/>
            <person name="Zeng Q."/>
            <person name="Gargeya S."/>
            <person name="Fitzgerald M."/>
            <person name="Haas B."/>
            <person name="Abouelleil A."/>
            <person name="Alvarado L."/>
            <person name="Arachchi H.M."/>
            <person name="Berlin A.M."/>
            <person name="Chapman S.B."/>
            <person name="Dewar J."/>
            <person name="Goldberg J."/>
            <person name="Griggs A."/>
            <person name="Gujja S."/>
            <person name="Hansen M."/>
            <person name="Howarth C."/>
            <person name="Imamovic A."/>
            <person name="Larimer J."/>
            <person name="McCowan C."/>
            <person name="Murphy C."/>
            <person name="Neiman D."/>
            <person name="Pearson M."/>
            <person name="Priest M."/>
            <person name="Roberts A."/>
            <person name="Saif S."/>
            <person name="Shea T."/>
            <person name="Sisk P."/>
            <person name="Sykes S."/>
            <person name="Wortman J."/>
            <person name="Nusbaum C."/>
            <person name="Birren B."/>
        </authorList>
    </citation>
    <scope>NUCLEOTIDE SEQUENCE [LARGE SCALE GENOMIC DNA]</scope>
    <source>
        <strain evidence="9 11">ATCC 700915</strain>
    </source>
</reference>
<accession>R2PJ56</accession>
<keyword evidence="2" id="KW-0328">Glycosyltransferase</keyword>
<feature type="domain" description="Glycoside hydrolase family 65 central catalytic" evidence="6">
    <location>
        <begin position="413"/>
        <end position="810"/>
    </location>
</feature>
<dbReference type="HOGENOM" id="CLU_006285_1_1_9"/>